<dbReference type="Proteomes" id="UP001161247">
    <property type="component" value="Chromosome 1"/>
</dbReference>
<feature type="domain" description="Replication protein A OB" evidence="2">
    <location>
        <begin position="30"/>
        <end position="122"/>
    </location>
</feature>
<sequence length="313" mass="35851">MAPCDDFDTSPYGGNHGFDFKKFSDITSRNIDEKQLIDVIGEIVAIGALQTTVSRGREKQFVDMELRDDNNHTLNCTLWGELAERVLEHIHARESTRIVVIIGHAMINSYKDKDPKCSMESTVWVDDTMDETVNFKERYKMQLSVEDGTLGTCKFVMFDRDIHRLMNRSCQEIRESMGEDEKERGEIPEELYQLVGKRVIFKFEVTEYLITTGMNVYTCAKIVDDPIIIERFENADDPLEMHEDEITDLPSNVANSDYVSDELQKGNSSYSDAKDGEVEDYTLTCDSSEKKRKTSVFDEENFTAGSSTMKKHC</sequence>
<evidence type="ECO:0000259" key="2">
    <source>
        <dbReference type="Pfam" id="PF16900"/>
    </source>
</evidence>
<organism evidence="3 4">
    <name type="scientific">Oldenlandia corymbosa var. corymbosa</name>
    <dbReference type="NCBI Taxonomy" id="529605"/>
    <lineage>
        <taxon>Eukaryota</taxon>
        <taxon>Viridiplantae</taxon>
        <taxon>Streptophyta</taxon>
        <taxon>Embryophyta</taxon>
        <taxon>Tracheophyta</taxon>
        <taxon>Spermatophyta</taxon>
        <taxon>Magnoliopsida</taxon>
        <taxon>eudicotyledons</taxon>
        <taxon>Gunneridae</taxon>
        <taxon>Pentapetalae</taxon>
        <taxon>asterids</taxon>
        <taxon>lamiids</taxon>
        <taxon>Gentianales</taxon>
        <taxon>Rubiaceae</taxon>
        <taxon>Rubioideae</taxon>
        <taxon>Spermacoceae</taxon>
        <taxon>Hedyotis-Oldenlandia complex</taxon>
        <taxon>Oldenlandia</taxon>
    </lineage>
</organism>
<dbReference type="GO" id="GO:0003677">
    <property type="term" value="F:DNA binding"/>
    <property type="evidence" value="ECO:0007669"/>
    <property type="project" value="UniProtKB-KW"/>
</dbReference>
<name>A0AAV1C437_OLDCO</name>
<dbReference type="PANTHER" id="PTHR47165">
    <property type="entry name" value="OS03G0429900 PROTEIN"/>
    <property type="match status" value="1"/>
</dbReference>
<evidence type="ECO:0000256" key="1">
    <source>
        <dbReference type="ARBA" id="ARBA00023125"/>
    </source>
</evidence>
<dbReference type="PANTHER" id="PTHR47165:SF4">
    <property type="entry name" value="OS03G0429900 PROTEIN"/>
    <property type="match status" value="1"/>
</dbReference>
<keyword evidence="1" id="KW-0238">DNA-binding</keyword>
<protein>
    <submittedName>
        <fullName evidence="3">OLC1v1023996C1</fullName>
    </submittedName>
</protein>
<keyword evidence="4" id="KW-1185">Reference proteome</keyword>
<dbReference type="SUPFAM" id="SSF50249">
    <property type="entry name" value="Nucleic acid-binding proteins"/>
    <property type="match status" value="2"/>
</dbReference>
<dbReference type="EMBL" id="OX459118">
    <property type="protein sequence ID" value="CAI9089424.1"/>
    <property type="molecule type" value="Genomic_DNA"/>
</dbReference>
<dbReference type="CDD" id="cd04481">
    <property type="entry name" value="RPA1_DBD_B_like"/>
    <property type="match status" value="1"/>
</dbReference>
<evidence type="ECO:0000313" key="3">
    <source>
        <dbReference type="EMBL" id="CAI9089424.1"/>
    </source>
</evidence>
<evidence type="ECO:0000313" key="4">
    <source>
        <dbReference type="Proteomes" id="UP001161247"/>
    </source>
</evidence>
<dbReference type="Pfam" id="PF16900">
    <property type="entry name" value="REPA_OB_2"/>
    <property type="match status" value="1"/>
</dbReference>
<gene>
    <name evidence="3" type="ORF">OLC1_LOCUS1770</name>
</gene>
<dbReference type="InterPro" id="IPR012340">
    <property type="entry name" value="NA-bd_OB-fold"/>
</dbReference>
<proteinExistence type="predicted"/>
<dbReference type="InterPro" id="IPR031657">
    <property type="entry name" value="REPA_OB_2"/>
</dbReference>
<accession>A0AAV1C437</accession>
<reference evidence="3" key="1">
    <citation type="submission" date="2023-03" db="EMBL/GenBank/DDBJ databases">
        <authorList>
            <person name="Julca I."/>
        </authorList>
    </citation>
    <scope>NUCLEOTIDE SEQUENCE</scope>
</reference>
<dbReference type="AlphaFoldDB" id="A0AAV1C437"/>
<dbReference type="Gene3D" id="2.40.50.140">
    <property type="entry name" value="Nucleic acid-binding proteins"/>
    <property type="match status" value="1"/>
</dbReference>